<dbReference type="Proteomes" id="UP000618986">
    <property type="component" value="Unassembled WGS sequence"/>
</dbReference>
<evidence type="ECO:0000256" key="7">
    <source>
        <dbReference type="SAM" id="SignalP"/>
    </source>
</evidence>
<dbReference type="EC" id="3.5.2.6" evidence="5"/>
<keyword evidence="6" id="KW-1133">Transmembrane helix</keyword>
<dbReference type="PANTHER" id="PTHR46825">
    <property type="entry name" value="D-ALANYL-D-ALANINE-CARBOXYPEPTIDASE/ENDOPEPTIDASE AMPH"/>
    <property type="match status" value="1"/>
</dbReference>
<proteinExistence type="inferred from homology"/>
<feature type="signal peptide" evidence="7">
    <location>
        <begin position="1"/>
        <end position="20"/>
    </location>
</feature>
<evidence type="ECO:0000256" key="5">
    <source>
        <dbReference type="RuleBase" id="RU361140"/>
    </source>
</evidence>
<evidence type="ECO:0000256" key="6">
    <source>
        <dbReference type="SAM" id="Phobius"/>
    </source>
</evidence>
<name>A0ABR6M8Z4_MICEC</name>
<evidence type="ECO:0000313" key="9">
    <source>
        <dbReference type="EMBL" id="MBB5111853.1"/>
    </source>
</evidence>
<dbReference type="InterPro" id="IPR012338">
    <property type="entry name" value="Beta-lactam/transpept-like"/>
</dbReference>
<reference evidence="9 10" key="1">
    <citation type="submission" date="2020-08" db="EMBL/GenBank/DDBJ databases">
        <title>Sequencing the genomes of 1000 actinobacteria strains.</title>
        <authorList>
            <person name="Klenk H.-P."/>
        </authorList>
    </citation>
    <scope>NUCLEOTIDE SEQUENCE [LARGE SCALE GENOMIC DNA]</scope>
    <source>
        <strain evidence="9 10">DSM 43036</strain>
    </source>
</reference>
<feature type="domain" description="Beta-lactamase-related" evidence="8">
    <location>
        <begin position="51"/>
        <end position="353"/>
    </location>
</feature>
<sequence>MRTPTVLTVVAGLVAATAAAGLMPRPPELGRRQTGDADLAATARAAAGDPEGLRGLAVAVVDGGRVRVAGLGDRAPGGPAVEPGTPFEIGSIAKPLTGMLLAHQAVAGVVRPDDRLTAVLPDVTGPAGEVTLAELASHRSGLPRLPLDSPGAMLSTWWATSTAGNAYAGNDVDRIVADARGAEPDDDRGAVSYSNFGAALLGQALAARAGVGYPELVGRDVLRPLGMAATVVATEPGHLPGDRAEGATASGRSADPWLGAGYAPAGVGVWSTAEDLVRLVAAMLAGTAPGADAATPRFDAGDDSRIGYGWFTSRHHDREIVWHNGGTGGFRAYVGYDRAADRGVVVLGNTTRDVDPIGLRLLDVRGAAASESTGLDGWIGAALALTLTFLGGLSLWSTARRGKDRVTVLSDAVWAVVSLGLAHRFGDWSVVPGWLWPLGTALAGVAVVPAVRRWRALPVVAGAPAWRRWTGAALSAAFAGLAVVVILT</sequence>
<evidence type="ECO:0000256" key="2">
    <source>
        <dbReference type="ARBA" id="ARBA00007840"/>
    </source>
</evidence>
<feature type="transmembrane region" description="Helical" evidence="6">
    <location>
        <begin position="377"/>
        <end position="396"/>
    </location>
</feature>
<keyword evidence="6" id="KW-0472">Membrane</keyword>
<accession>A0ABR6M8Z4</accession>
<keyword evidence="7" id="KW-0732">Signal</keyword>
<protein>
    <recommendedName>
        <fullName evidence="5">Beta-lactamase</fullName>
        <ecNumber evidence="5">3.5.2.6</ecNumber>
    </recommendedName>
</protein>
<evidence type="ECO:0000259" key="8">
    <source>
        <dbReference type="Pfam" id="PF00144"/>
    </source>
</evidence>
<dbReference type="InterPro" id="IPR050491">
    <property type="entry name" value="AmpC-like"/>
</dbReference>
<keyword evidence="3 5" id="KW-0378">Hydrolase</keyword>
<dbReference type="EMBL" id="JACHJC010000001">
    <property type="protein sequence ID" value="MBB5111853.1"/>
    <property type="molecule type" value="Genomic_DNA"/>
</dbReference>
<dbReference type="InterPro" id="IPR001586">
    <property type="entry name" value="Beta-lactam_class-C_AS"/>
</dbReference>
<dbReference type="RefSeq" id="WP_184682546.1">
    <property type="nucleotide sequence ID" value="NZ_JACHJC010000001.1"/>
</dbReference>
<keyword evidence="4 5" id="KW-0046">Antibiotic resistance</keyword>
<evidence type="ECO:0000256" key="3">
    <source>
        <dbReference type="ARBA" id="ARBA00022801"/>
    </source>
</evidence>
<dbReference type="PROSITE" id="PS00336">
    <property type="entry name" value="BETA_LACTAMASE_C"/>
    <property type="match status" value="1"/>
</dbReference>
<keyword evidence="6" id="KW-0812">Transmembrane</keyword>
<comment type="caution">
    <text evidence="9">The sequence shown here is derived from an EMBL/GenBank/DDBJ whole genome shotgun (WGS) entry which is preliminary data.</text>
</comment>
<dbReference type="Pfam" id="PF00144">
    <property type="entry name" value="Beta-lactamase"/>
    <property type="match status" value="1"/>
</dbReference>
<dbReference type="Gene3D" id="3.40.710.10">
    <property type="entry name" value="DD-peptidase/beta-lactamase superfamily"/>
    <property type="match status" value="1"/>
</dbReference>
<comment type="catalytic activity">
    <reaction evidence="1 5">
        <text>a beta-lactam + H2O = a substituted beta-amino acid</text>
        <dbReference type="Rhea" id="RHEA:20401"/>
        <dbReference type="ChEBI" id="CHEBI:15377"/>
        <dbReference type="ChEBI" id="CHEBI:35627"/>
        <dbReference type="ChEBI" id="CHEBI:140347"/>
        <dbReference type="EC" id="3.5.2.6"/>
    </reaction>
</comment>
<dbReference type="SUPFAM" id="SSF56601">
    <property type="entry name" value="beta-lactamase/transpeptidase-like"/>
    <property type="match status" value="1"/>
</dbReference>
<evidence type="ECO:0000256" key="4">
    <source>
        <dbReference type="ARBA" id="ARBA00023251"/>
    </source>
</evidence>
<dbReference type="GeneID" id="300292280"/>
<dbReference type="PANTHER" id="PTHR46825:SF9">
    <property type="entry name" value="BETA-LACTAMASE-RELATED DOMAIN-CONTAINING PROTEIN"/>
    <property type="match status" value="1"/>
</dbReference>
<dbReference type="InterPro" id="IPR001466">
    <property type="entry name" value="Beta-lactam-related"/>
</dbReference>
<feature type="chain" id="PRO_5045406733" description="Beta-lactamase" evidence="7">
    <location>
        <begin position="21"/>
        <end position="488"/>
    </location>
</feature>
<keyword evidence="10" id="KW-1185">Reference proteome</keyword>
<gene>
    <name evidence="9" type="ORF">FHU28_001692</name>
</gene>
<comment type="similarity">
    <text evidence="2 5">Belongs to the class-C beta-lactamase family.</text>
</comment>
<evidence type="ECO:0000256" key="1">
    <source>
        <dbReference type="ARBA" id="ARBA00001526"/>
    </source>
</evidence>
<evidence type="ECO:0000313" key="10">
    <source>
        <dbReference type="Proteomes" id="UP000618986"/>
    </source>
</evidence>
<feature type="transmembrane region" description="Helical" evidence="6">
    <location>
        <begin position="469"/>
        <end position="487"/>
    </location>
</feature>
<feature type="transmembrane region" description="Helical" evidence="6">
    <location>
        <begin position="431"/>
        <end position="448"/>
    </location>
</feature>
<organism evidence="9 10">
    <name type="scientific">Micromonospora echinospora</name>
    <name type="common">Micromonospora purpurea</name>
    <dbReference type="NCBI Taxonomy" id="1877"/>
    <lineage>
        <taxon>Bacteria</taxon>
        <taxon>Bacillati</taxon>
        <taxon>Actinomycetota</taxon>
        <taxon>Actinomycetes</taxon>
        <taxon>Micromonosporales</taxon>
        <taxon>Micromonosporaceae</taxon>
        <taxon>Micromonospora</taxon>
    </lineage>
</organism>